<accession>C0XJ49</accession>
<sequence>MELNTYNKDHFTIGMGLRQKYCLSNPFFYGYVNVCRIIISEILKLTIERGGLLMAEVNPFIKDAVVQFQTGALSLKQIEAIFNVLPFDIDFIDVNDRFKWFSNKPNREHARSTSQLQDTLQQLHPGTAAARAQAVIDSFKKGEKQHVEIPLNVDGKLIDINYYAVRDNKGQYLGTIEYTGTINHLKELIDQGAWKQDATTGASKDGETHSSEKGDAVSGASRNEKAHSEKKSDATTGPSRLSMKDDRWIP</sequence>
<proteinExistence type="predicted"/>
<dbReference type="Proteomes" id="UP000003752">
    <property type="component" value="Unassembled WGS sequence"/>
</dbReference>
<evidence type="ECO:0000313" key="2">
    <source>
        <dbReference type="EMBL" id="EEI24628.1"/>
    </source>
</evidence>
<protein>
    <recommendedName>
        <fullName evidence="4">DUF438 domain-containing protein</fullName>
    </recommendedName>
</protein>
<feature type="compositionally biased region" description="Basic and acidic residues" evidence="1">
    <location>
        <begin position="204"/>
        <end position="215"/>
    </location>
</feature>
<reference evidence="2 3" key="1">
    <citation type="submission" date="2009-01" db="EMBL/GenBank/DDBJ databases">
        <authorList>
            <person name="Qin X."/>
            <person name="Bachman B."/>
            <person name="Battles P."/>
            <person name="Bell A."/>
            <person name="Bess C."/>
            <person name="Bickham C."/>
            <person name="Chaboub L."/>
            <person name="Chen D."/>
            <person name="Coyle M."/>
            <person name="Deiros D.R."/>
            <person name="Dinh H."/>
            <person name="Forbes L."/>
            <person name="Fowler G."/>
            <person name="Francisco L."/>
            <person name="Fu Q."/>
            <person name="Gubbala S."/>
            <person name="Hale W."/>
            <person name="Han Y."/>
            <person name="Hemphill L."/>
            <person name="Highlander S.K."/>
            <person name="Hirani K."/>
            <person name="Hogues M."/>
            <person name="Jackson L."/>
            <person name="Jakkamsetti A."/>
            <person name="Javaid M."/>
            <person name="Jiang H."/>
            <person name="Korchina V."/>
            <person name="Kovar C."/>
            <person name="Lara F."/>
            <person name="Lee S."/>
            <person name="Mata R."/>
            <person name="Mathew T."/>
            <person name="Moen C."/>
            <person name="Morales K."/>
            <person name="Munidasa M."/>
            <person name="Nazareth L."/>
            <person name="Ngo R."/>
            <person name="Nguyen L."/>
            <person name="Okwuonu G."/>
            <person name="Ongeri F."/>
            <person name="Patil S."/>
            <person name="Petrosino J."/>
            <person name="Pham C."/>
            <person name="Pham P."/>
            <person name="Pu L.-L."/>
            <person name="Puazo M."/>
            <person name="Raj R."/>
            <person name="Reid J."/>
            <person name="Rouhana J."/>
            <person name="Saada N."/>
            <person name="Shang Y."/>
            <person name="Simmons D."/>
            <person name="Thornton R."/>
            <person name="Warren J."/>
            <person name="Weissenberger G."/>
            <person name="Zhang J."/>
            <person name="Zhang L."/>
            <person name="Zhou C."/>
            <person name="Zhu D."/>
            <person name="Muzny D."/>
            <person name="Worley K."/>
            <person name="Gibbs R."/>
        </authorList>
    </citation>
    <scope>NUCLEOTIDE SEQUENCE [LARGE SCALE GENOMIC DNA]</scope>
    <source>
        <strain evidence="3">ATCC 8290 / DSM 20176 / CCUG 30140 / JCM 1155 / KCTC 3500 / NBRC 15886 / NCIMB 8040 / NRRL B-1843 / 9</strain>
    </source>
</reference>
<dbReference type="AlphaFoldDB" id="C0XJ49"/>
<comment type="caution">
    <text evidence="2">The sequence shown here is derived from an EMBL/GenBank/DDBJ whole genome shotgun (WGS) entry which is preliminary data.</text>
</comment>
<dbReference type="Pfam" id="PF13596">
    <property type="entry name" value="PAS_10"/>
    <property type="match status" value="1"/>
</dbReference>
<dbReference type="HOGENOM" id="CLU_097121_0_0_9"/>
<feature type="region of interest" description="Disordered" evidence="1">
    <location>
        <begin position="197"/>
        <end position="250"/>
    </location>
</feature>
<feature type="compositionally biased region" description="Basic and acidic residues" evidence="1">
    <location>
        <begin position="222"/>
        <end position="233"/>
    </location>
</feature>
<evidence type="ECO:0008006" key="4">
    <source>
        <dbReference type="Google" id="ProtNLM"/>
    </source>
</evidence>
<evidence type="ECO:0000256" key="1">
    <source>
        <dbReference type="SAM" id="MobiDB-lite"/>
    </source>
</evidence>
<organism evidence="2 3">
    <name type="scientific">Lentilactobacillus hilgardii (strain ATCC 8290 / DSM 20176 / CCUG 30140 / JCM 1155 / KCTC 3500 / NBRC 15886 / NCIMB 8040 / NRRL B-1843 / 9)</name>
    <dbReference type="NCBI Taxonomy" id="1423757"/>
    <lineage>
        <taxon>Bacteria</taxon>
        <taxon>Bacillati</taxon>
        <taxon>Bacillota</taxon>
        <taxon>Bacilli</taxon>
        <taxon>Lactobacillales</taxon>
        <taxon>Lactobacillaceae</taxon>
        <taxon>Lentilactobacillus</taxon>
    </lineage>
</organism>
<gene>
    <name evidence="2" type="ORF">HMPREF0519_1260</name>
</gene>
<keyword evidence="3" id="KW-1185">Reference proteome</keyword>
<name>C0XJ49_LENH9</name>
<dbReference type="Gene3D" id="3.30.450.20">
    <property type="entry name" value="PAS domain"/>
    <property type="match status" value="1"/>
</dbReference>
<evidence type="ECO:0000313" key="3">
    <source>
        <dbReference type="Proteomes" id="UP000003752"/>
    </source>
</evidence>
<dbReference type="EMBL" id="ACGP01000124">
    <property type="protein sequence ID" value="EEI24628.1"/>
    <property type="molecule type" value="Genomic_DNA"/>
</dbReference>